<name>A0A0D0CEJ8_9AGAR</name>
<proteinExistence type="predicted"/>
<dbReference type="Proteomes" id="UP000053593">
    <property type="component" value="Unassembled WGS sequence"/>
</dbReference>
<reference evidence="2 3" key="1">
    <citation type="submission" date="2014-04" db="EMBL/GenBank/DDBJ databases">
        <title>Evolutionary Origins and Diversification of the Mycorrhizal Mutualists.</title>
        <authorList>
            <consortium name="DOE Joint Genome Institute"/>
            <consortium name="Mycorrhizal Genomics Consortium"/>
            <person name="Kohler A."/>
            <person name="Kuo A."/>
            <person name="Nagy L.G."/>
            <person name="Floudas D."/>
            <person name="Copeland A."/>
            <person name="Barry K.W."/>
            <person name="Cichocki N."/>
            <person name="Veneault-Fourrey C."/>
            <person name="LaButti K."/>
            <person name="Lindquist E.A."/>
            <person name="Lipzen A."/>
            <person name="Lundell T."/>
            <person name="Morin E."/>
            <person name="Murat C."/>
            <person name="Riley R."/>
            <person name="Ohm R."/>
            <person name="Sun H."/>
            <person name="Tunlid A."/>
            <person name="Henrissat B."/>
            <person name="Grigoriev I.V."/>
            <person name="Hibbett D.S."/>
            <person name="Martin F."/>
        </authorList>
    </citation>
    <scope>NUCLEOTIDE SEQUENCE [LARGE SCALE GENOMIC DNA]</scope>
    <source>
        <strain evidence="2 3">FD-317 M1</strain>
    </source>
</reference>
<gene>
    <name evidence="2" type="ORF">GYMLUDRAFT_821049</name>
</gene>
<dbReference type="HOGENOM" id="CLU_2483598_0_0_1"/>
<sequence length="87" mass="9878">MNKIFCAQRAQRLGKRKTVQDDIATPLPPQPISELEKSDQPLLTSGNNQESLRGDRKEQEIIIVAPQSCSEKAERIRNTFSPEFQLL</sequence>
<feature type="region of interest" description="Disordered" evidence="1">
    <location>
        <begin position="16"/>
        <end position="58"/>
    </location>
</feature>
<dbReference type="AlphaFoldDB" id="A0A0D0CEJ8"/>
<feature type="compositionally biased region" description="Polar residues" evidence="1">
    <location>
        <begin position="41"/>
        <end position="51"/>
    </location>
</feature>
<protein>
    <submittedName>
        <fullName evidence="2">Uncharacterized protein</fullName>
    </submittedName>
</protein>
<evidence type="ECO:0000313" key="2">
    <source>
        <dbReference type="EMBL" id="KIK56452.1"/>
    </source>
</evidence>
<evidence type="ECO:0000256" key="1">
    <source>
        <dbReference type="SAM" id="MobiDB-lite"/>
    </source>
</evidence>
<dbReference type="EMBL" id="KN834798">
    <property type="protein sequence ID" value="KIK56452.1"/>
    <property type="molecule type" value="Genomic_DNA"/>
</dbReference>
<evidence type="ECO:0000313" key="3">
    <source>
        <dbReference type="Proteomes" id="UP000053593"/>
    </source>
</evidence>
<keyword evidence="3" id="KW-1185">Reference proteome</keyword>
<organism evidence="2 3">
    <name type="scientific">Collybiopsis luxurians FD-317 M1</name>
    <dbReference type="NCBI Taxonomy" id="944289"/>
    <lineage>
        <taxon>Eukaryota</taxon>
        <taxon>Fungi</taxon>
        <taxon>Dikarya</taxon>
        <taxon>Basidiomycota</taxon>
        <taxon>Agaricomycotina</taxon>
        <taxon>Agaricomycetes</taxon>
        <taxon>Agaricomycetidae</taxon>
        <taxon>Agaricales</taxon>
        <taxon>Marasmiineae</taxon>
        <taxon>Omphalotaceae</taxon>
        <taxon>Collybiopsis</taxon>
        <taxon>Collybiopsis luxurians</taxon>
    </lineage>
</organism>
<accession>A0A0D0CEJ8</accession>